<dbReference type="EMBL" id="JH792933">
    <property type="protein sequence ID" value="ELQ38430.1"/>
    <property type="molecule type" value="Genomic_DNA"/>
</dbReference>
<accession>A0AA97NXZ5</accession>
<protein>
    <submittedName>
        <fullName evidence="1">Uncharacterized protein</fullName>
    </submittedName>
</protein>
<gene>
    <name evidence="1" type="ORF">OOU_Y34scaffold00540g35</name>
</gene>
<name>A0AA97NXZ5_PYRO3</name>
<evidence type="ECO:0000313" key="1">
    <source>
        <dbReference type="EMBL" id="ELQ38430.1"/>
    </source>
</evidence>
<reference evidence="1" key="1">
    <citation type="journal article" date="2012" name="PLoS Genet.">
        <title>Comparative analysis of the genomes of two field isolates of the rice blast fungus Magnaporthe oryzae.</title>
        <authorList>
            <person name="Xue M."/>
            <person name="Yang J."/>
            <person name="Li Z."/>
            <person name="Hu S."/>
            <person name="Yao N."/>
            <person name="Dean R.A."/>
            <person name="Zhao W."/>
            <person name="Shen M."/>
            <person name="Zhang H."/>
            <person name="Li C."/>
            <person name="Liu L."/>
            <person name="Cao L."/>
            <person name="Xu X."/>
            <person name="Xing Y."/>
            <person name="Hsiang T."/>
            <person name="Zhang Z."/>
            <person name="Xu J.R."/>
            <person name="Peng Y.L."/>
        </authorList>
    </citation>
    <scope>NUCLEOTIDE SEQUENCE</scope>
    <source>
        <strain evidence="1">Y34</strain>
    </source>
</reference>
<dbReference type="Proteomes" id="UP000011086">
    <property type="component" value="Unassembled WGS sequence"/>
</dbReference>
<organism evidence="1">
    <name type="scientific">Pyricularia oryzae (strain Y34)</name>
    <name type="common">Rice blast fungus</name>
    <name type="synonym">Magnaporthe oryzae</name>
    <dbReference type="NCBI Taxonomy" id="1143189"/>
    <lineage>
        <taxon>Eukaryota</taxon>
        <taxon>Fungi</taxon>
        <taxon>Dikarya</taxon>
        <taxon>Ascomycota</taxon>
        <taxon>Pezizomycotina</taxon>
        <taxon>Sordariomycetes</taxon>
        <taxon>Sordariomycetidae</taxon>
        <taxon>Magnaporthales</taxon>
        <taxon>Pyriculariaceae</taxon>
        <taxon>Pyricularia</taxon>
    </lineage>
</organism>
<proteinExistence type="predicted"/>
<dbReference type="AlphaFoldDB" id="A0AA97NXZ5"/>
<sequence>MKDSVTPHSGASASYSIMGVIMHQRSEGKDERINEMVCYACRVCQLNPSKASRRQKLSRLSHPVLPLRQNIRTILGDTTRSAERYNLTTDLQTQRKRVCSHSGNTITC</sequence>